<evidence type="ECO:0000256" key="1">
    <source>
        <dbReference type="SAM" id="SignalP"/>
    </source>
</evidence>
<dbReference type="Pfam" id="PF06094">
    <property type="entry name" value="GGACT"/>
    <property type="match status" value="1"/>
</dbReference>
<name>A0ABP8V660_9GAMM</name>
<dbReference type="InterPro" id="IPR036568">
    <property type="entry name" value="GGCT-like_sf"/>
</dbReference>
<evidence type="ECO:0000313" key="4">
    <source>
        <dbReference type="Proteomes" id="UP001500604"/>
    </source>
</evidence>
<keyword evidence="4" id="KW-1185">Reference proteome</keyword>
<feature type="domain" description="Gamma-glutamylcyclotransferase AIG2-like" evidence="2">
    <location>
        <begin position="33"/>
        <end position="145"/>
    </location>
</feature>
<evidence type="ECO:0000313" key="3">
    <source>
        <dbReference type="EMBL" id="GAA4651525.1"/>
    </source>
</evidence>
<accession>A0ABP8V660</accession>
<reference evidence="4" key="1">
    <citation type="journal article" date="2019" name="Int. J. Syst. Evol. Microbiol.">
        <title>The Global Catalogue of Microorganisms (GCM) 10K type strain sequencing project: providing services to taxonomists for standard genome sequencing and annotation.</title>
        <authorList>
            <consortium name="The Broad Institute Genomics Platform"/>
            <consortium name="The Broad Institute Genome Sequencing Center for Infectious Disease"/>
            <person name="Wu L."/>
            <person name="Ma J."/>
        </authorList>
    </citation>
    <scope>NUCLEOTIDE SEQUENCE [LARGE SCALE GENOMIC DNA]</scope>
    <source>
        <strain evidence="4">JCM 17805</strain>
    </source>
</reference>
<gene>
    <name evidence="3" type="ORF">GCM10023116_38090</name>
</gene>
<feature type="chain" id="PRO_5046298515" description="Gamma-glutamylcyclotransferase AIG2-like domain-containing protein" evidence="1">
    <location>
        <begin position="22"/>
        <end position="259"/>
    </location>
</feature>
<dbReference type="InterPro" id="IPR009288">
    <property type="entry name" value="AIG2-like_dom"/>
</dbReference>
<feature type="signal peptide" evidence="1">
    <location>
        <begin position="1"/>
        <end position="21"/>
    </location>
</feature>
<evidence type="ECO:0000259" key="2">
    <source>
        <dbReference type="Pfam" id="PF06094"/>
    </source>
</evidence>
<sequence>MLNNIFAIVILYSLLTTSAMASPEGKSVFIVGYGSLMLSLTRTVTAPDVADQTLIPVRINGYERSWNLWLEQYDMRMLAAEEKPGRFVNGLAYRVNSHDLWRFDAREGHRHYRRIRLPLSAVEPYNPQDSRWLFEHPDEIEIYMYVALKHDIADGGNYLGNGYDHMNKKITRSYLDVVLAGCMEVDDRNQLHGRFIGDCHISMGLRKYHIDDDRQKPRYPRAPVNLLDSARKRVRELEDYLEQDWSTYMNRMNTVCDNS</sequence>
<dbReference type="EMBL" id="BAABFL010000455">
    <property type="protein sequence ID" value="GAA4651525.1"/>
    <property type="molecule type" value="Genomic_DNA"/>
</dbReference>
<dbReference type="Proteomes" id="UP001500604">
    <property type="component" value="Unassembled WGS sequence"/>
</dbReference>
<proteinExistence type="predicted"/>
<protein>
    <recommendedName>
        <fullName evidence="2">Gamma-glutamylcyclotransferase AIG2-like domain-containing protein</fullName>
    </recommendedName>
</protein>
<organism evidence="3 4">
    <name type="scientific">Kistimonas scapharcae</name>
    <dbReference type="NCBI Taxonomy" id="1036133"/>
    <lineage>
        <taxon>Bacteria</taxon>
        <taxon>Pseudomonadati</taxon>
        <taxon>Pseudomonadota</taxon>
        <taxon>Gammaproteobacteria</taxon>
        <taxon>Oceanospirillales</taxon>
        <taxon>Endozoicomonadaceae</taxon>
        <taxon>Kistimonas</taxon>
    </lineage>
</organism>
<dbReference type="Gene3D" id="3.10.490.10">
    <property type="entry name" value="Gamma-glutamyl cyclotransferase-like"/>
    <property type="match status" value="1"/>
</dbReference>
<dbReference type="CDD" id="cd06661">
    <property type="entry name" value="GGCT_like"/>
    <property type="match status" value="1"/>
</dbReference>
<keyword evidence="1" id="KW-0732">Signal</keyword>
<comment type="caution">
    <text evidence="3">The sequence shown here is derived from an EMBL/GenBank/DDBJ whole genome shotgun (WGS) entry which is preliminary data.</text>
</comment>
<dbReference type="RefSeq" id="WP_345197913.1">
    <property type="nucleotide sequence ID" value="NZ_BAABFL010000455.1"/>
</dbReference>
<dbReference type="SUPFAM" id="SSF110857">
    <property type="entry name" value="Gamma-glutamyl cyclotransferase-like"/>
    <property type="match status" value="1"/>
</dbReference>
<dbReference type="InterPro" id="IPR013024">
    <property type="entry name" value="GGCT-like"/>
</dbReference>